<evidence type="ECO:0000256" key="3">
    <source>
        <dbReference type="ARBA" id="ARBA00022679"/>
    </source>
</evidence>
<dbReference type="PRINTS" id="PR00868">
    <property type="entry name" value="DNAPOLI"/>
</dbReference>
<organism evidence="12 13">
    <name type="scientific">Acanthisitta chloris</name>
    <name type="common">rifleman</name>
    <dbReference type="NCBI Taxonomy" id="57068"/>
    <lineage>
        <taxon>Eukaryota</taxon>
        <taxon>Metazoa</taxon>
        <taxon>Chordata</taxon>
        <taxon>Craniata</taxon>
        <taxon>Vertebrata</taxon>
        <taxon>Euteleostomi</taxon>
        <taxon>Archelosauria</taxon>
        <taxon>Archosauria</taxon>
        <taxon>Dinosauria</taxon>
        <taxon>Saurischia</taxon>
        <taxon>Theropoda</taxon>
        <taxon>Coelurosauria</taxon>
        <taxon>Aves</taxon>
        <taxon>Neognathae</taxon>
        <taxon>Neoaves</taxon>
        <taxon>Telluraves</taxon>
        <taxon>Australaves</taxon>
        <taxon>Passeriformes</taxon>
        <taxon>Acanthisittidae</taxon>
        <taxon>Acanthisitta</taxon>
    </lineage>
</organism>
<dbReference type="InterPro" id="IPR012337">
    <property type="entry name" value="RNaseH-like_sf"/>
</dbReference>
<dbReference type="AlphaFoldDB" id="A0A091N998"/>
<dbReference type="CDD" id="cd08638">
    <property type="entry name" value="DNA_pol_A_theta"/>
    <property type="match status" value="1"/>
</dbReference>
<name>A0A091N998_9PASS</name>
<evidence type="ECO:0000256" key="10">
    <source>
        <dbReference type="ARBA" id="ARBA00049244"/>
    </source>
</evidence>
<keyword evidence="5" id="KW-0235">DNA replication</keyword>
<dbReference type="FunFam" id="1.20.1060.10:FF:000001">
    <property type="entry name" value="DNA polymerase I"/>
    <property type="match status" value="1"/>
</dbReference>
<dbReference type="GO" id="GO:0006261">
    <property type="term" value="P:DNA-templated DNA replication"/>
    <property type="evidence" value="ECO:0007669"/>
    <property type="project" value="InterPro"/>
</dbReference>
<gene>
    <name evidence="12" type="ORF">N310_03086</name>
</gene>
<evidence type="ECO:0000256" key="5">
    <source>
        <dbReference type="ARBA" id="ARBA00022705"/>
    </source>
</evidence>
<protein>
    <recommendedName>
        <fullName evidence="2">DNA-directed DNA polymerase</fullName>
        <ecNumber evidence="2">2.7.7.7</ecNumber>
    </recommendedName>
</protein>
<feature type="domain" description="DNA-directed DNA polymerase family A palm" evidence="11">
    <location>
        <begin position="404"/>
        <end position="613"/>
    </location>
</feature>
<dbReference type="FunFam" id="1.10.150.20:FF:000002">
    <property type="entry name" value="DNA polymerase I"/>
    <property type="match status" value="1"/>
</dbReference>
<dbReference type="SMART" id="SM00482">
    <property type="entry name" value="POLAc"/>
    <property type="match status" value="1"/>
</dbReference>
<dbReference type="Pfam" id="PF00476">
    <property type="entry name" value="DNA_pol_A"/>
    <property type="match status" value="1"/>
</dbReference>
<evidence type="ECO:0000256" key="2">
    <source>
        <dbReference type="ARBA" id="ARBA00012417"/>
    </source>
</evidence>
<dbReference type="InterPro" id="IPR043502">
    <property type="entry name" value="DNA/RNA_pol_sf"/>
</dbReference>
<keyword evidence="8" id="KW-0238">DNA-binding</keyword>
<keyword evidence="4" id="KW-0548">Nucleotidyltransferase</keyword>
<reference evidence="12 13" key="1">
    <citation type="submission" date="2014-04" db="EMBL/GenBank/DDBJ databases">
        <title>Genome evolution of avian class.</title>
        <authorList>
            <person name="Zhang G."/>
            <person name="Li C."/>
        </authorList>
    </citation>
    <scope>NUCLEOTIDE SEQUENCE [LARGE SCALE GENOMIC DNA]</scope>
    <source>
        <strain evidence="12">BGI_N310</strain>
    </source>
</reference>
<dbReference type="Gene3D" id="3.30.420.10">
    <property type="entry name" value="Ribonuclease H-like superfamily/Ribonuclease H"/>
    <property type="match status" value="1"/>
</dbReference>
<dbReference type="PANTHER" id="PTHR10133">
    <property type="entry name" value="DNA POLYMERASE I"/>
    <property type="match status" value="1"/>
</dbReference>
<dbReference type="InterPro" id="IPR036397">
    <property type="entry name" value="RNaseH_sf"/>
</dbReference>
<keyword evidence="3" id="KW-0808">Transferase</keyword>
<feature type="non-terminal residue" evidence="12">
    <location>
        <position position="667"/>
    </location>
</feature>
<comment type="similarity">
    <text evidence="1">Belongs to the DNA polymerase type-A family.</text>
</comment>
<evidence type="ECO:0000259" key="11">
    <source>
        <dbReference type="SMART" id="SM00482"/>
    </source>
</evidence>
<dbReference type="PANTHER" id="PTHR10133:SF27">
    <property type="entry name" value="DNA POLYMERASE NU"/>
    <property type="match status" value="1"/>
</dbReference>
<keyword evidence="13" id="KW-1185">Reference proteome</keyword>
<evidence type="ECO:0000256" key="4">
    <source>
        <dbReference type="ARBA" id="ARBA00022695"/>
    </source>
</evidence>
<evidence type="ECO:0000313" key="13">
    <source>
        <dbReference type="Proteomes" id="UP000053537"/>
    </source>
</evidence>
<proteinExistence type="inferred from homology"/>
<accession>A0A091N998</accession>
<dbReference type="Gene3D" id="3.30.70.370">
    <property type="match status" value="1"/>
</dbReference>
<dbReference type="InterPro" id="IPR001098">
    <property type="entry name" value="DNA-dir_DNA_pol_A_palm_dom"/>
</dbReference>
<keyword evidence="7" id="KW-0239">DNA-directed DNA polymerase</keyword>
<evidence type="ECO:0000256" key="1">
    <source>
        <dbReference type="ARBA" id="ARBA00007705"/>
    </source>
</evidence>
<dbReference type="SUPFAM" id="SSF56672">
    <property type="entry name" value="DNA/RNA polymerases"/>
    <property type="match status" value="1"/>
</dbReference>
<dbReference type="Gene3D" id="1.20.1060.10">
    <property type="entry name" value="Taq DNA Polymerase, Chain T, domain 4"/>
    <property type="match status" value="1"/>
</dbReference>
<dbReference type="EC" id="2.7.7.7" evidence="2"/>
<dbReference type="InterPro" id="IPR002298">
    <property type="entry name" value="DNA_polymerase_A"/>
</dbReference>
<dbReference type="GO" id="GO:0006302">
    <property type="term" value="P:double-strand break repair"/>
    <property type="evidence" value="ECO:0007669"/>
    <property type="project" value="TreeGrafter"/>
</dbReference>
<evidence type="ECO:0000256" key="8">
    <source>
        <dbReference type="ARBA" id="ARBA00023125"/>
    </source>
</evidence>
<keyword evidence="9" id="KW-0234">DNA repair</keyword>
<evidence type="ECO:0000256" key="9">
    <source>
        <dbReference type="ARBA" id="ARBA00023204"/>
    </source>
</evidence>
<sequence>CDISSLGCKEQRELLAAIEQAVAFVTTMIFQDGSSQLNSEQVSTSSVKGVVVLVKNQTDHSCPPSYSSPCCTWNAASENDKLIYLKTERSSPWEQGQQAHKKFSWQVLFQMLQCKVPIICFNAKDFLRTLLQVYGNEISWKQVADGVVLDPRIAAWLIDPSDTVPSFESLIQKYFEKPLPKGTENMDTGTVRNASYQNLGVNLEKLYKVMMDLAHDLKAQGLWNLFCTLELPLIKILAVMETHKIYVNKQELKKTSEILGLRLKELEQEAHQVAGERFLLTSSYQLREVLFDKLKLHTLCEKLPRTEMQQLVSTSEVALHKLQDLHPLPKIILEYRQVHKMKSAYVDGLQTCMRKGFISSTWNQTGTVTGRLSAKHPNIQGISKHPLKIAKKQYIRGKEEDIITISPRTLFVSKNGCTFLAADFSHIELRILADLSSEPELLKLFQEPETTDIFSTLAAQWKGIPSEEVKHTDREQAKRIVYSVVYGAGKERLADCLGITPLQASQFIESFMQKYKKVHEFTKKTIEQCRNKGYVVSIMGRKRPLANISAQDYKLRTQAERQAVNFVVQGSAADLCKMAMVKIFTSVVVSPTLTARLIAQIHDELLFEVEDSQIQEFCFKIYLTALVKRTMESLQETTALEVPLKVPLKVILTTGKSWGCMSELQEM</sequence>
<dbReference type="EMBL" id="KK844105">
    <property type="protein sequence ID" value="KFP86041.1"/>
    <property type="molecule type" value="Genomic_DNA"/>
</dbReference>
<dbReference type="Gene3D" id="1.10.150.20">
    <property type="entry name" value="5' to 3' exonuclease, C-terminal subdomain"/>
    <property type="match status" value="1"/>
</dbReference>
<keyword evidence="6" id="KW-0227">DNA damage</keyword>
<dbReference type="InterPro" id="IPR040940">
    <property type="entry name" value="DNA_pol_P_Exo"/>
</dbReference>
<dbReference type="SUPFAM" id="SSF53098">
    <property type="entry name" value="Ribonuclease H-like"/>
    <property type="match status" value="1"/>
</dbReference>
<dbReference type="GO" id="GO:0003677">
    <property type="term" value="F:DNA binding"/>
    <property type="evidence" value="ECO:0007669"/>
    <property type="project" value="UniProtKB-KW"/>
</dbReference>
<feature type="non-terminal residue" evidence="12">
    <location>
        <position position="1"/>
    </location>
</feature>
<dbReference type="Pfam" id="PF18049">
    <property type="entry name" value="DNA_pol_P_Exo"/>
    <property type="match status" value="1"/>
</dbReference>
<evidence type="ECO:0000256" key="6">
    <source>
        <dbReference type="ARBA" id="ARBA00022763"/>
    </source>
</evidence>
<evidence type="ECO:0000313" key="12">
    <source>
        <dbReference type="EMBL" id="KFP86041.1"/>
    </source>
</evidence>
<evidence type="ECO:0000256" key="7">
    <source>
        <dbReference type="ARBA" id="ARBA00022932"/>
    </source>
</evidence>
<dbReference type="Proteomes" id="UP000053537">
    <property type="component" value="Unassembled WGS sequence"/>
</dbReference>
<dbReference type="GO" id="GO:0003887">
    <property type="term" value="F:DNA-directed DNA polymerase activity"/>
    <property type="evidence" value="ECO:0007669"/>
    <property type="project" value="UniProtKB-KW"/>
</dbReference>
<comment type="catalytic activity">
    <reaction evidence="10">
        <text>DNA(n) + a 2'-deoxyribonucleoside 5'-triphosphate = DNA(n+1) + diphosphate</text>
        <dbReference type="Rhea" id="RHEA:22508"/>
        <dbReference type="Rhea" id="RHEA-COMP:17339"/>
        <dbReference type="Rhea" id="RHEA-COMP:17340"/>
        <dbReference type="ChEBI" id="CHEBI:33019"/>
        <dbReference type="ChEBI" id="CHEBI:61560"/>
        <dbReference type="ChEBI" id="CHEBI:173112"/>
        <dbReference type="EC" id="2.7.7.7"/>
    </reaction>
</comment>